<dbReference type="RefSeq" id="WP_212772722.1">
    <property type="nucleotide sequence ID" value="NZ_AP024601.1"/>
</dbReference>
<dbReference type="Proteomes" id="UP000677436">
    <property type="component" value="Chromosome"/>
</dbReference>
<evidence type="ECO:0000313" key="1">
    <source>
        <dbReference type="EMBL" id="BCU82380.1"/>
    </source>
</evidence>
<dbReference type="AlphaFoldDB" id="A0A8D5ZN58"/>
<dbReference type="KEGG" id="pabs:JIR001_21630"/>
<dbReference type="EMBL" id="AP024601">
    <property type="protein sequence ID" value="BCU82380.1"/>
    <property type="molecule type" value="Genomic_DNA"/>
</dbReference>
<gene>
    <name evidence="1" type="ORF">JIR001_21630</name>
</gene>
<keyword evidence="2" id="KW-1185">Reference proteome</keyword>
<sequence length="69" mass="7782">MPISIGGIKVNTVTNDANVHMAPLTVEWAPFSFIKENIAHLGYGDHGWLEEWAAIMDEDLKDCLWGQRK</sequence>
<organism evidence="1 2">
    <name type="scientific">Polycladomyces abyssicola</name>
    <dbReference type="NCBI Taxonomy" id="1125966"/>
    <lineage>
        <taxon>Bacteria</taxon>
        <taxon>Bacillati</taxon>
        <taxon>Bacillota</taxon>
        <taxon>Bacilli</taxon>
        <taxon>Bacillales</taxon>
        <taxon>Thermoactinomycetaceae</taxon>
        <taxon>Polycladomyces</taxon>
    </lineage>
</organism>
<name>A0A8D5ZN58_9BACL</name>
<proteinExistence type="predicted"/>
<reference evidence="1" key="1">
    <citation type="journal article" date="2013" name="Int. J. Syst. Evol. Microbiol.">
        <title>Polycladomyces abyssicola gen. nov., sp. nov., a thermophilic filamentous bacterium isolated from hemipelagic sediment.</title>
        <authorList>
            <person name="Tsubouchi T."/>
            <person name="Shimane Y."/>
            <person name="Mori K."/>
            <person name="Usui K."/>
            <person name="Hiraki T."/>
            <person name="Tame A."/>
            <person name="Uematsu K."/>
            <person name="Maruyama T."/>
            <person name="Hatada Y."/>
        </authorList>
    </citation>
    <scope>NUCLEOTIDE SEQUENCE</scope>
    <source>
        <strain evidence="1">JIR-001</strain>
    </source>
</reference>
<accession>A0A8D5ZN58</accession>
<evidence type="ECO:0000313" key="2">
    <source>
        <dbReference type="Proteomes" id="UP000677436"/>
    </source>
</evidence>
<reference evidence="1" key="2">
    <citation type="journal article" date="2021" name="Microbiol. Resour. Announc.">
        <title>Complete Genome Sequence of Polycladomyces abyssicola JIR-001T, Isolated from Hemipelagic Sediment in Deep Seawater.</title>
        <authorList>
            <person name="Tsubouchi T."/>
            <person name="Kaneko Y."/>
        </authorList>
    </citation>
    <scope>NUCLEOTIDE SEQUENCE</scope>
    <source>
        <strain evidence="1">JIR-001</strain>
    </source>
</reference>
<protein>
    <submittedName>
        <fullName evidence="1">Uncharacterized protein</fullName>
    </submittedName>
</protein>